<protein>
    <submittedName>
        <fullName evidence="3">LAFE_0C05094g1_1</fullName>
    </submittedName>
</protein>
<reference evidence="3 4" key="1">
    <citation type="submission" date="2016-03" db="EMBL/GenBank/DDBJ databases">
        <authorList>
            <person name="Devillers H."/>
        </authorList>
    </citation>
    <scope>NUCLEOTIDE SEQUENCE [LARGE SCALE GENOMIC DNA]</scope>
    <source>
        <strain evidence="3">CBS 6772</strain>
    </source>
</reference>
<organism evidence="3 4">
    <name type="scientific">Lachancea fermentati</name>
    <name type="common">Zygosaccharomyces fermentati</name>
    <dbReference type="NCBI Taxonomy" id="4955"/>
    <lineage>
        <taxon>Eukaryota</taxon>
        <taxon>Fungi</taxon>
        <taxon>Dikarya</taxon>
        <taxon>Ascomycota</taxon>
        <taxon>Saccharomycotina</taxon>
        <taxon>Saccharomycetes</taxon>
        <taxon>Saccharomycetales</taxon>
        <taxon>Saccharomycetaceae</taxon>
        <taxon>Lachancea</taxon>
    </lineage>
</organism>
<feature type="compositionally biased region" description="Polar residues" evidence="1">
    <location>
        <begin position="274"/>
        <end position="285"/>
    </location>
</feature>
<dbReference type="Proteomes" id="UP000190831">
    <property type="component" value="Chromosome C"/>
</dbReference>
<dbReference type="AlphaFoldDB" id="A0A1G4M9C6"/>
<dbReference type="GO" id="GO:0005829">
    <property type="term" value="C:cytosol"/>
    <property type="evidence" value="ECO:0007669"/>
    <property type="project" value="TreeGrafter"/>
</dbReference>
<dbReference type="STRING" id="4955.A0A1G4M9C6"/>
<dbReference type="Pfam" id="PF04424">
    <property type="entry name" value="MINDY_DUB"/>
    <property type="match status" value="1"/>
</dbReference>
<evidence type="ECO:0000256" key="1">
    <source>
        <dbReference type="SAM" id="MobiDB-lite"/>
    </source>
</evidence>
<accession>A0A1G4M9C6</accession>
<dbReference type="EMBL" id="LT598485">
    <property type="protein sequence ID" value="SCW00479.1"/>
    <property type="molecule type" value="Genomic_DNA"/>
</dbReference>
<proteinExistence type="predicted"/>
<dbReference type="GO" id="GO:0016807">
    <property type="term" value="F:cysteine-type carboxypeptidase activity"/>
    <property type="evidence" value="ECO:0007669"/>
    <property type="project" value="TreeGrafter"/>
</dbReference>
<sequence length="372" mass="42038">MSLTFEVKSVEINGSSYRIFLQNENGPCALLALCNVLLLSPQHSRQARELIEFAKARSEVTLNQVVTILANIGMRIPQGAYSDLNQLLQILPQLHTGLNINPIFNGSFEDGDEMSLFRLFNVSIVHGWLAAYDQDPVQYQHVSKYSYEEAQRVLVEAYDMQQGNLQTSNAQEILEDANYIKSFLARSATQLTEYGLKHLKDVLLENSYAVLFRNDHFSTLIKNNGELYLLVTDSGFKNNKDIIWQSLKSVNGSQDTFYTGNFIPATLQKSTTQLTSNTAASTHHTNPFLDPRDSTSGAQQDRDSRYMTDEELARHLQEEEDARVARSMQRGYGRSRSNNDEEGANGRSKKKSKDKSGSSRKRDKLKKSCIIM</sequence>
<dbReference type="OrthoDB" id="10261212at2759"/>
<dbReference type="InterPro" id="IPR033979">
    <property type="entry name" value="MINDY_domain"/>
</dbReference>
<keyword evidence="4" id="KW-1185">Reference proteome</keyword>
<dbReference type="GO" id="GO:0004843">
    <property type="term" value="F:cysteine-type deubiquitinase activity"/>
    <property type="evidence" value="ECO:0007669"/>
    <property type="project" value="InterPro"/>
</dbReference>
<feature type="compositionally biased region" description="Basic residues" evidence="1">
    <location>
        <begin position="347"/>
        <end position="372"/>
    </location>
</feature>
<dbReference type="GO" id="GO:1990380">
    <property type="term" value="F:K48-linked deubiquitinase activity"/>
    <property type="evidence" value="ECO:0007669"/>
    <property type="project" value="InterPro"/>
</dbReference>
<dbReference type="GO" id="GO:0071108">
    <property type="term" value="P:protein K48-linked deubiquitination"/>
    <property type="evidence" value="ECO:0007669"/>
    <property type="project" value="TreeGrafter"/>
</dbReference>
<dbReference type="InterPro" id="IPR007518">
    <property type="entry name" value="MINDY"/>
</dbReference>
<dbReference type="GO" id="GO:0071944">
    <property type="term" value="C:cell periphery"/>
    <property type="evidence" value="ECO:0007669"/>
    <property type="project" value="TreeGrafter"/>
</dbReference>
<dbReference type="PANTHER" id="PTHR18063:SF6">
    <property type="entry name" value="UBIQUITIN CARBOXYL-TERMINAL HYDROLASE"/>
    <property type="match status" value="1"/>
</dbReference>
<feature type="region of interest" description="Disordered" evidence="1">
    <location>
        <begin position="274"/>
        <end position="372"/>
    </location>
</feature>
<evidence type="ECO:0000313" key="4">
    <source>
        <dbReference type="Proteomes" id="UP000190831"/>
    </source>
</evidence>
<evidence type="ECO:0000313" key="3">
    <source>
        <dbReference type="EMBL" id="SCW00479.1"/>
    </source>
</evidence>
<name>A0A1G4M9C6_LACFM</name>
<evidence type="ECO:0000259" key="2">
    <source>
        <dbReference type="Pfam" id="PF04424"/>
    </source>
</evidence>
<dbReference type="PANTHER" id="PTHR18063">
    <property type="entry name" value="NF-E2 INDUCIBLE PROTEIN"/>
    <property type="match status" value="1"/>
</dbReference>
<feature type="domain" description="MINDY deubiquitinase" evidence="2">
    <location>
        <begin position="4"/>
        <end position="262"/>
    </location>
</feature>
<dbReference type="OMA" id="GVEMSIF"/>
<feature type="compositionally biased region" description="Basic and acidic residues" evidence="1">
    <location>
        <begin position="300"/>
        <end position="317"/>
    </location>
</feature>
<gene>
    <name evidence="3" type="ORF">LAFE_0C05094G</name>
</gene>